<dbReference type="STRING" id="4540.A0A3L6RLG8"/>
<dbReference type="Proteomes" id="UP000275267">
    <property type="component" value="Unassembled WGS sequence"/>
</dbReference>
<dbReference type="InterPro" id="IPR025836">
    <property type="entry name" value="Zn_knuckle_CX2CX4HX4C"/>
</dbReference>
<evidence type="ECO:0000313" key="4">
    <source>
        <dbReference type="EMBL" id="RLN05404.1"/>
    </source>
</evidence>
<feature type="domain" description="CCHC-type" evidence="3">
    <location>
        <begin position="206"/>
        <end position="219"/>
    </location>
</feature>
<keyword evidence="1" id="KW-0862">Zinc</keyword>
<dbReference type="InterPro" id="IPR040256">
    <property type="entry name" value="At4g02000-like"/>
</dbReference>
<organism evidence="4 5">
    <name type="scientific">Panicum miliaceum</name>
    <name type="common">Proso millet</name>
    <name type="synonym">Broomcorn millet</name>
    <dbReference type="NCBI Taxonomy" id="4540"/>
    <lineage>
        <taxon>Eukaryota</taxon>
        <taxon>Viridiplantae</taxon>
        <taxon>Streptophyta</taxon>
        <taxon>Embryophyta</taxon>
        <taxon>Tracheophyta</taxon>
        <taxon>Spermatophyta</taxon>
        <taxon>Magnoliopsida</taxon>
        <taxon>Liliopsida</taxon>
        <taxon>Poales</taxon>
        <taxon>Poaceae</taxon>
        <taxon>PACMAD clade</taxon>
        <taxon>Panicoideae</taxon>
        <taxon>Panicodae</taxon>
        <taxon>Paniceae</taxon>
        <taxon>Panicinae</taxon>
        <taxon>Panicum</taxon>
        <taxon>Panicum sect. Panicum</taxon>
    </lineage>
</organism>
<keyword evidence="1" id="KW-0863">Zinc-finger</keyword>
<reference evidence="5" key="1">
    <citation type="journal article" date="2019" name="Nat. Commun.">
        <title>The genome of broomcorn millet.</title>
        <authorList>
            <person name="Zou C."/>
            <person name="Miki D."/>
            <person name="Li D."/>
            <person name="Tang Q."/>
            <person name="Xiao L."/>
            <person name="Rajput S."/>
            <person name="Deng P."/>
            <person name="Jia W."/>
            <person name="Huang R."/>
            <person name="Zhang M."/>
            <person name="Sun Y."/>
            <person name="Hu J."/>
            <person name="Fu X."/>
            <person name="Schnable P.S."/>
            <person name="Li F."/>
            <person name="Zhang H."/>
            <person name="Feng B."/>
            <person name="Zhu X."/>
            <person name="Liu R."/>
            <person name="Schnable J.C."/>
            <person name="Zhu J.-K."/>
            <person name="Zhang H."/>
        </authorList>
    </citation>
    <scope>NUCLEOTIDE SEQUENCE [LARGE SCALE GENOMIC DNA]</scope>
</reference>
<sequence>MEAMEGMMERMKLSAAEKKGIRVEAPVVKAGAGDPQAVGKVFAEKLVSEEGLKKTLGRIWCPIKGVICKDLGENHFLFTFLQAAGKKRALQEDPWMFGKDLVVMVDYDAMKTVDEMDFSFIPIWIRVMKLPLGMMKRETGVAIGGEIGTFMCMDLDEDDSAVGRFLRIKVRLDIRKPLMRRVTVCVGDEEKPLWCPVEYEFLPDFCYTCGIIGHTDRSCDVQIAKGEVQQFSKKLRCIPERRRMEEFSGDRASGGRFVLSWRCGGGGRGSLGMRGSSGRSGSDAPSWRKNSGERQVEALSKGREKEEVTSPLKIKQHNPMENSSKRVLFVGDGGDGKGELAEKRSGGSATEKMAVADADGHVNSAQQAMHVDGNPIIPMSEEPKEPGLANVGERAPSVSEVAGKALALGAEIYSVQQTHANISGEALSKGKRWSPPPAEVLKINSDGAFHEKEKLGAWGFVAI</sequence>
<protein>
    <submittedName>
        <fullName evidence="4">Retrotransposon protein, putative, unclassified</fullName>
    </submittedName>
</protein>
<dbReference type="OrthoDB" id="682893at2759"/>
<dbReference type="PANTHER" id="PTHR31286">
    <property type="entry name" value="GLYCINE-RICH CELL WALL STRUCTURAL PROTEIN 1.8-LIKE"/>
    <property type="match status" value="1"/>
</dbReference>
<dbReference type="InterPro" id="IPR001878">
    <property type="entry name" value="Znf_CCHC"/>
</dbReference>
<feature type="region of interest" description="Disordered" evidence="2">
    <location>
        <begin position="269"/>
        <end position="311"/>
    </location>
</feature>
<dbReference type="GO" id="GO:0003676">
    <property type="term" value="F:nucleic acid binding"/>
    <property type="evidence" value="ECO:0007669"/>
    <property type="project" value="InterPro"/>
</dbReference>
<name>A0A3L6RLG8_PANMI</name>
<evidence type="ECO:0000313" key="5">
    <source>
        <dbReference type="Proteomes" id="UP000275267"/>
    </source>
</evidence>
<feature type="compositionally biased region" description="Low complexity" evidence="2">
    <location>
        <begin position="273"/>
        <end position="282"/>
    </location>
</feature>
<feature type="compositionally biased region" description="Basic and acidic residues" evidence="2">
    <location>
        <begin position="334"/>
        <end position="345"/>
    </location>
</feature>
<keyword evidence="5" id="KW-1185">Reference proteome</keyword>
<evidence type="ECO:0000256" key="1">
    <source>
        <dbReference type="PROSITE-ProRule" id="PRU00047"/>
    </source>
</evidence>
<proteinExistence type="predicted"/>
<evidence type="ECO:0000256" key="2">
    <source>
        <dbReference type="SAM" id="MobiDB-lite"/>
    </source>
</evidence>
<accession>A0A3L6RLG8</accession>
<gene>
    <name evidence="4" type="ORF">C2845_PM13G09190</name>
</gene>
<comment type="caution">
    <text evidence="4">The sequence shown here is derived from an EMBL/GenBank/DDBJ whole genome shotgun (WGS) entry which is preliminary data.</text>
</comment>
<feature type="compositionally biased region" description="Basic and acidic residues" evidence="2">
    <location>
        <begin position="290"/>
        <end position="308"/>
    </location>
</feature>
<feature type="region of interest" description="Disordered" evidence="2">
    <location>
        <begin position="332"/>
        <end position="351"/>
    </location>
</feature>
<dbReference type="PROSITE" id="PS50158">
    <property type="entry name" value="ZF_CCHC"/>
    <property type="match status" value="1"/>
</dbReference>
<keyword evidence="1" id="KW-0479">Metal-binding</keyword>
<evidence type="ECO:0000259" key="3">
    <source>
        <dbReference type="PROSITE" id="PS50158"/>
    </source>
</evidence>
<dbReference type="GO" id="GO:0008270">
    <property type="term" value="F:zinc ion binding"/>
    <property type="evidence" value="ECO:0007669"/>
    <property type="project" value="UniProtKB-KW"/>
</dbReference>
<dbReference type="PANTHER" id="PTHR31286:SF180">
    <property type="entry name" value="OS10G0362600 PROTEIN"/>
    <property type="match status" value="1"/>
</dbReference>
<dbReference type="AlphaFoldDB" id="A0A3L6RLG8"/>
<dbReference type="Pfam" id="PF14392">
    <property type="entry name" value="zf-CCHC_4"/>
    <property type="match status" value="1"/>
</dbReference>
<dbReference type="EMBL" id="PQIB02000008">
    <property type="protein sequence ID" value="RLN05404.1"/>
    <property type="molecule type" value="Genomic_DNA"/>
</dbReference>